<name>A0A1F4ZDG1_9BACT</name>
<sequence>MPLSLIRLWLGPLPKEEIFPEKKPNFFLHWFVHPIKRRLAKYYLLLLQKTFGLTVIGITGSVGKTTTKRMLQAILPNSIATADNITPTYNIPTTILHTPPWTKYLILEMGVEYIGDMDFYLWLARPDIAIITPINLTHTVYLKNLKTITNEKEKITKYAKHIITYKDVKATGYEVNKALVTKVAHLLGITPNFSSYAPAPHRMNFINLKNGSILIDDTYNANPLATQEALKTLVRTATNHKKTPVFVFAQMNELGQYEKSAHQKIGLEIRKLGIRNLFCLGPATKHTIQSAGFGEYCKNQENLYKALMKIGILDLGFVTLIKGSRSWHLENLVEKLIFSP</sequence>
<dbReference type="Gene3D" id="3.40.1190.10">
    <property type="entry name" value="Mur-like, catalytic domain"/>
    <property type="match status" value="1"/>
</dbReference>
<feature type="domain" description="Mur ligase C-terminal" evidence="4">
    <location>
        <begin position="201"/>
        <end position="324"/>
    </location>
</feature>
<dbReference type="SUPFAM" id="SSF53244">
    <property type="entry name" value="MurD-like peptide ligases, peptide-binding domain"/>
    <property type="match status" value="1"/>
</dbReference>
<accession>A0A1F4ZDG1</accession>
<proteinExistence type="predicted"/>
<dbReference type="GO" id="GO:0005524">
    <property type="term" value="F:ATP binding"/>
    <property type="evidence" value="ECO:0007669"/>
    <property type="project" value="UniProtKB-KW"/>
</dbReference>
<dbReference type="AlphaFoldDB" id="A0A1F4ZDG1"/>
<dbReference type="InterPro" id="IPR051046">
    <property type="entry name" value="MurCDEF_CellWall_CoF430Synth"/>
</dbReference>
<evidence type="ECO:0000259" key="5">
    <source>
        <dbReference type="Pfam" id="PF08245"/>
    </source>
</evidence>
<dbReference type="SUPFAM" id="SSF53623">
    <property type="entry name" value="MurD-like peptide ligases, catalytic domain"/>
    <property type="match status" value="1"/>
</dbReference>
<dbReference type="Pfam" id="PF02875">
    <property type="entry name" value="Mur_ligase_C"/>
    <property type="match status" value="1"/>
</dbReference>
<dbReference type="InterPro" id="IPR036615">
    <property type="entry name" value="Mur_ligase_C_dom_sf"/>
</dbReference>
<evidence type="ECO:0000259" key="4">
    <source>
        <dbReference type="Pfam" id="PF02875"/>
    </source>
</evidence>
<evidence type="ECO:0000313" key="6">
    <source>
        <dbReference type="EMBL" id="OGD04313.1"/>
    </source>
</evidence>
<keyword evidence="1" id="KW-0436">Ligase</keyword>
<evidence type="ECO:0000256" key="3">
    <source>
        <dbReference type="ARBA" id="ARBA00022840"/>
    </source>
</evidence>
<reference evidence="6 7" key="1">
    <citation type="journal article" date="2016" name="Nat. Commun.">
        <title>Thousands of microbial genomes shed light on interconnected biogeochemical processes in an aquifer system.</title>
        <authorList>
            <person name="Anantharaman K."/>
            <person name="Brown C.T."/>
            <person name="Hug L.A."/>
            <person name="Sharon I."/>
            <person name="Castelle C.J."/>
            <person name="Probst A.J."/>
            <person name="Thomas B.C."/>
            <person name="Singh A."/>
            <person name="Wilkins M.J."/>
            <person name="Karaoz U."/>
            <person name="Brodie E.L."/>
            <person name="Williams K.H."/>
            <person name="Hubbard S.S."/>
            <person name="Banfield J.F."/>
        </authorList>
    </citation>
    <scope>NUCLEOTIDE SEQUENCE [LARGE SCALE GENOMIC DNA]</scope>
</reference>
<comment type="caution">
    <text evidence="6">The sequence shown here is derived from an EMBL/GenBank/DDBJ whole genome shotgun (WGS) entry which is preliminary data.</text>
</comment>
<dbReference type="STRING" id="1797259.A2989_04720"/>
<evidence type="ECO:0000256" key="1">
    <source>
        <dbReference type="ARBA" id="ARBA00022598"/>
    </source>
</evidence>
<dbReference type="GO" id="GO:0016881">
    <property type="term" value="F:acid-amino acid ligase activity"/>
    <property type="evidence" value="ECO:0007669"/>
    <property type="project" value="InterPro"/>
</dbReference>
<dbReference type="Pfam" id="PF08245">
    <property type="entry name" value="Mur_ligase_M"/>
    <property type="match status" value="1"/>
</dbReference>
<evidence type="ECO:0008006" key="8">
    <source>
        <dbReference type="Google" id="ProtNLM"/>
    </source>
</evidence>
<keyword evidence="2" id="KW-0547">Nucleotide-binding</keyword>
<dbReference type="PANTHER" id="PTHR43024">
    <property type="entry name" value="UDP-N-ACETYLMURAMOYL-TRIPEPTIDE--D-ALANYL-D-ALANINE LIGASE"/>
    <property type="match status" value="1"/>
</dbReference>
<protein>
    <recommendedName>
        <fullName evidence="8">Mur ligase central domain-containing protein</fullName>
    </recommendedName>
</protein>
<organism evidence="6 7">
    <name type="scientific">Candidatus Amesbacteria bacterium RIFCSPLOWO2_01_FULL_48_25</name>
    <dbReference type="NCBI Taxonomy" id="1797259"/>
    <lineage>
        <taxon>Bacteria</taxon>
        <taxon>Candidatus Amesiibacteriota</taxon>
    </lineage>
</organism>
<dbReference type="InterPro" id="IPR004101">
    <property type="entry name" value="Mur_ligase_C"/>
</dbReference>
<evidence type="ECO:0000256" key="2">
    <source>
        <dbReference type="ARBA" id="ARBA00022741"/>
    </source>
</evidence>
<dbReference type="EMBL" id="MEXN01000001">
    <property type="protein sequence ID" value="OGD04313.1"/>
    <property type="molecule type" value="Genomic_DNA"/>
</dbReference>
<dbReference type="PANTHER" id="PTHR43024:SF1">
    <property type="entry name" value="UDP-N-ACETYLMURAMOYL-TRIPEPTIDE--D-ALANYL-D-ALANINE LIGASE"/>
    <property type="match status" value="1"/>
</dbReference>
<gene>
    <name evidence="6" type="ORF">A2989_04720</name>
</gene>
<dbReference type="Gene3D" id="3.90.190.20">
    <property type="entry name" value="Mur ligase, C-terminal domain"/>
    <property type="match status" value="1"/>
</dbReference>
<dbReference type="InterPro" id="IPR036565">
    <property type="entry name" value="Mur-like_cat_sf"/>
</dbReference>
<feature type="domain" description="Mur ligase central" evidence="5">
    <location>
        <begin position="58"/>
        <end position="160"/>
    </location>
</feature>
<dbReference type="InterPro" id="IPR013221">
    <property type="entry name" value="Mur_ligase_cen"/>
</dbReference>
<evidence type="ECO:0000313" key="7">
    <source>
        <dbReference type="Proteomes" id="UP000177080"/>
    </source>
</evidence>
<keyword evidence="3" id="KW-0067">ATP-binding</keyword>
<dbReference type="Proteomes" id="UP000177080">
    <property type="component" value="Unassembled WGS sequence"/>
</dbReference>